<accession>F6SJR3</accession>
<dbReference type="InterPro" id="IPR011407">
    <property type="entry name" value="10_FTHF_DH"/>
</dbReference>
<evidence type="ECO:0000256" key="13">
    <source>
        <dbReference type="PIRSR" id="PIRSR036489-4"/>
    </source>
</evidence>
<dbReference type="OMA" id="FENGVWG"/>
<dbReference type="Pfam" id="PF00171">
    <property type="entry name" value="Aldedh"/>
    <property type="match status" value="1"/>
</dbReference>
<feature type="binding site" evidence="12">
    <location>
        <begin position="650"/>
        <end position="651"/>
    </location>
    <ligand>
        <name>NADP(+)</name>
        <dbReference type="ChEBI" id="CHEBI:58349"/>
    </ligand>
</feature>
<dbReference type="Gene3D" id="3.40.50.170">
    <property type="entry name" value="Formyl transferase, N-terminal domain"/>
    <property type="match status" value="1"/>
</dbReference>
<evidence type="ECO:0000259" key="16">
    <source>
        <dbReference type="PROSITE" id="PS50075"/>
    </source>
</evidence>
<comment type="similarity">
    <text evidence="1 9">In the C-terminal section; belongs to the aldehyde dehydrogenase family. ALDH1L subfamily.</text>
</comment>
<feature type="binding site" evidence="11">
    <location>
        <position position="142"/>
    </location>
    <ligand>
        <name>(6R)-10-formyltetrahydrofolate</name>
        <dbReference type="ChEBI" id="CHEBI:195366"/>
    </ligand>
</feature>
<dbReference type="Gene3D" id="3.40.309.10">
    <property type="entry name" value="Aldehyde Dehydrogenase, Chain A, domain 2"/>
    <property type="match status" value="1"/>
</dbReference>
<dbReference type="InterPro" id="IPR009081">
    <property type="entry name" value="PP-bd_ACP"/>
</dbReference>
<dbReference type="CDD" id="cd08703">
    <property type="entry name" value="FDH_Hydrolase_C"/>
    <property type="match status" value="1"/>
</dbReference>
<dbReference type="GeneID" id="100078554"/>
<dbReference type="Proteomes" id="UP000002279">
    <property type="component" value="Chromosome X1"/>
</dbReference>
<dbReference type="InterPro" id="IPR016162">
    <property type="entry name" value="Ald_DH_N"/>
</dbReference>
<dbReference type="FunFam" id="3.40.605.10:FF:000026">
    <property type="entry name" value="Aldehyde dehydrogenase, putative"/>
    <property type="match status" value="1"/>
</dbReference>
<dbReference type="SUPFAM" id="SSF53720">
    <property type="entry name" value="ALDH-like"/>
    <property type="match status" value="1"/>
</dbReference>
<comment type="similarity">
    <text evidence="15">Belongs to the aldehyde dehydrogenase family.</text>
</comment>
<evidence type="ECO:0000256" key="9">
    <source>
        <dbReference type="PIRNR" id="PIRNR036489"/>
    </source>
</evidence>
<comment type="catalytic activity">
    <reaction evidence="8">
        <text>(6R)-10-formyltetrahydrofolate + NADP(+) + H2O = (6S)-5,6,7,8-tetrahydrofolate + CO2 + NADPH + H(+)</text>
        <dbReference type="Rhea" id="RHEA:10180"/>
        <dbReference type="ChEBI" id="CHEBI:15377"/>
        <dbReference type="ChEBI" id="CHEBI:15378"/>
        <dbReference type="ChEBI" id="CHEBI:16526"/>
        <dbReference type="ChEBI" id="CHEBI:57453"/>
        <dbReference type="ChEBI" id="CHEBI:57783"/>
        <dbReference type="ChEBI" id="CHEBI:58349"/>
        <dbReference type="ChEBI" id="CHEBI:195366"/>
        <dbReference type="EC" id="1.5.1.6"/>
    </reaction>
    <physiologicalReaction direction="left-to-right" evidence="8">
        <dbReference type="Rhea" id="RHEA:10181"/>
    </physiologicalReaction>
</comment>
<feature type="active site" description="Proton donor" evidence="10">
    <location>
        <position position="707"/>
    </location>
</feature>
<dbReference type="FunFam" id="3.10.25.10:FF:000002">
    <property type="entry name" value="10-formyltetrahydrofolate dehydrogenase"/>
    <property type="match status" value="1"/>
</dbReference>
<keyword evidence="4" id="KW-0597">Phosphoprotein</keyword>
<evidence type="ECO:0000256" key="12">
    <source>
        <dbReference type="PIRSR" id="PIRSR036489-3"/>
    </source>
</evidence>
<name>F6SJR3_ORNAN</name>
<dbReference type="InterPro" id="IPR016161">
    <property type="entry name" value="Ald_DH/histidinol_DH"/>
</dbReference>
<dbReference type="Ensembl" id="ENSOANT00000031940.3">
    <property type="protein sequence ID" value="ENSOANP00000028142.3"/>
    <property type="gene ID" value="ENSOANG00000022069.3"/>
</dbReference>
<evidence type="ECO:0000256" key="15">
    <source>
        <dbReference type="RuleBase" id="RU003345"/>
    </source>
</evidence>
<reference evidence="17" key="3">
    <citation type="submission" date="2025-09" db="UniProtKB">
        <authorList>
            <consortium name="Ensembl"/>
        </authorList>
    </citation>
    <scope>IDENTIFICATION</scope>
    <source>
        <strain evidence="17">Glennie</strain>
    </source>
</reference>
<dbReference type="PROSITE" id="PS00070">
    <property type="entry name" value="ALDEHYDE_DEHYDR_CYS"/>
    <property type="match status" value="1"/>
</dbReference>
<gene>
    <name evidence="17" type="primary">ALDH1L1</name>
</gene>
<sequence length="902" mass="99519">MRIAIIGQSLFGLEVYSRLRKEGHEVVGVFTIPDKDGKADPLALEAEKDSVSVYKFPRWRVKGQAIPEVVEKYRSLGAELNVLPFCSQFIPMEVINAPKHGSIIYHPSILPRHRGASAINWTLIHGDHKGGFTIFWADDGLDTGPILLQKECDVLLNDTVNTLYKRFLFPEGVNGMVEAVRLIAEGKAPRIPQMEEGATYEGIQKKENAKINWDQPAEAIHNWIRGNDKVPGAWTEVDGQKLTFFGSTLLSNGTQPQGITLEIQGASRPGVVTKTGLVLFGNDSQMLMVKSIQFEDGKMIPASHFFKSLESATLELSEEELAMSQKIQNAWQRILPNVAEIDDDTDFFKSGAASVDVVRLVEEVKLTCNGLELENEDVYMATTFGDFIQMLVRKLRGEDGDKEQSIDYVERTINNLTIHMPHQLFIKGEFVDAEGDKTYETINPTDGTAICKVSLAQLTDVDHAVAAAKEAFENGVWGKINARDRGKLLYKLADLMEKHQEELATIESVDSGAVYTLALKTHVGMSIQTFRYFAGWCDKIQGSTIPINQARPNHNLTLTKKEPIGVCGIVIPWNYPLMMLSWKTAACLAAGNTVVLKPAQVTPLTALKFAELTVKAGFPKGVINILPGAGSLVGQRLSDHPDVRKIGFTGSTEVGKHIMKSCALKNVKKVSLELGGKSPLIIFRDCDLNKAVQMGMSSVFFNKGENCIAAGRLFLEESIHDQFVHKVVEEVKKIKIGDPLDRTTDHGPQNHQAHLNKLIAYCQMGVKEGATLVYGGKQVPRPGFFFEPTIFTKVEDHMFLAKEESFGPIMIISSFPDGDIDNVLQRANATEFGLASGVFTQDINKALYVSEKLQAGTVFVNTYNKTDVAAPFGGYKQSGFGKDLGEAALNEYLNTKTITIEF</sequence>
<evidence type="ECO:0000256" key="14">
    <source>
        <dbReference type="PROSITE-ProRule" id="PRU10007"/>
    </source>
</evidence>
<dbReference type="Pfam" id="PF00551">
    <property type="entry name" value="Formyl_trans_N"/>
    <property type="match status" value="1"/>
</dbReference>
<keyword evidence="6 9" id="KW-0521">NADP</keyword>
<feature type="binding site" evidence="12">
    <location>
        <begin position="571"/>
        <end position="573"/>
    </location>
    <ligand>
        <name>NADP(+)</name>
        <dbReference type="ChEBI" id="CHEBI:58349"/>
    </ligand>
</feature>
<dbReference type="AlphaFoldDB" id="F6SJR3"/>
<feature type="active site" evidence="14">
    <location>
        <position position="673"/>
    </location>
</feature>
<feature type="active site" description="Proton acceptor" evidence="10">
    <location>
        <position position="673"/>
    </location>
</feature>
<evidence type="ECO:0000256" key="7">
    <source>
        <dbReference type="ARBA" id="ARBA00023002"/>
    </source>
</evidence>
<dbReference type="FunFam" id="3.40.309.10:FF:000008">
    <property type="entry name" value="Cytosolic 10-formyltetrahydrofolate dehydrogenase"/>
    <property type="match status" value="1"/>
</dbReference>
<organism evidence="17 18">
    <name type="scientific">Ornithorhynchus anatinus</name>
    <name type="common">Duckbill platypus</name>
    <dbReference type="NCBI Taxonomy" id="9258"/>
    <lineage>
        <taxon>Eukaryota</taxon>
        <taxon>Metazoa</taxon>
        <taxon>Chordata</taxon>
        <taxon>Craniata</taxon>
        <taxon>Vertebrata</taxon>
        <taxon>Euteleostomi</taxon>
        <taxon>Mammalia</taxon>
        <taxon>Monotremata</taxon>
        <taxon>Ornithorhynchidae</taxon>
        <taxon>Ornithorhynchus</taxon>
    </lineage>
</organism>
<dbReference type="PROSITE" id="PS50075">
    <property type="entry name" value="CARRIER"/>
    <property type="match status" value="1"/>
</dbReference>
<dbReference type="FunFam" id="3.40.50.170:FF:000002">
    <property type="entry name" value="10-formyltetrahydrofolate dehydrogenase"/>
    <property type="match status" value="1"/>
</dbReference>
<evidence type="ECO:0000256" key="2">
    <source>
        <dbReference type="ARBA" id="ARBA00010978"/>
    </source>
</evidence>
<dbReference type="SUPFAM" id="SSF53328">
    <property type="entry name" value="Formyltransferase"/>
    <property type="match status" value="1"/>
</dbReference>
<dbReference type="InterPro" id="IPR001555">
    <property type="entry name" value="GART_AS"/>
</dbReference>
<dbReference type="Pfam" id="PF00550">
    <property type="entry name" value="PP-binding"/>
    <property type="match status" value="1"/>
</dbReference>
<dbReference type="InterPro" id="IPR011034">
    <property type="entry name" value="Formyl_transferase-like_C_sf"/>
</dbReference>
<comment type="similarity">
    <text evidence="2 9">In the N-terminal section; belongs to the GART family.</text>
</comment>
<keyword evidence="5 9" id="KW-0554">One-carbon metabolism</keyword>
<feature type="binding site" evidence="12">
    <location>
        <position position="757"/>
    </location>
    <ligand>
        <name>NADP(+)</name>
        <dbReference type="ChEBI" id="CHEBI:58349"/>
    </ligand>
</feature>
<keyword evidence="7 9" id="KW-0560">Oxidoreductase</keyword>
<feature type="active site" description="Proton donor" evidence="10">
    <location>
        <position position="106"/>
    </location>
</feature>
<dbReference type="eggNOG" id="KOG2452">
    <property type="taxonomic scope" value="Eukaryota"/>
</dbReference>
<proteinExistence type="inferred from homology"/>
<dbReference type="SUPFAM" id="SSF50486">
    <property type="entry name" value="FMT C-terminal domain-like"/>
    <property type="match status" value="1"/>
</dbReference>
<dbReference type="InterPro" id="IPR036477">
    <property type="entry name" value="Formyl_transf_N_sf"/>
</dbReference>
<dbReference type="InterPro" id="IPR002376">
    <property type="entry name" value="Formyl_transf_N"/>
</dbReference>
<dbReference type="InterPro" id="IPR029510">
    <property type="entry name" value="Ald_DH_CS_GLU"/>
</dbReference>
<feature type="domain" description="Carrier" evidence="16">
    <location>
        <begin position="318"/>
        <end position="395"/>
    </location>
</feature>
<dbReference type="CTD" id="10840"/>
<dbReference type="CDD" id="cd07140">
    <property type="entry name" value="ALDH_F1L_FTFDH"/>
    <property type="match status" value="1"/>
</dbReference>
<evidence type="ECO:0000256" key="1">
    <source>
        <dbReference type="ARBA" id="ARBA00007995"/>
    </source>
</evidence>
<dbReference type="InterPro" id="IPR016163">
    <property type="entry name" value="Ald_DH_C"/>
</dbReference>
<dbReference type="InterPro" id="IPR015590">
    <property type="entry name" value="Aldehyde_DH_dom"/>
</dbReference>
<dbReference type="GeneTree" id="ENSGT00940000160913"/>
<dbReference type="OrthoDB" id="310895at2759"/>
<evidence type="ECO:0000256" key="3">
    <source>
        <dbReference type="ARBA" id="ARBA00022450"/>
    </source>
</evidence>
<dbReference type="FunFam" id="1.10.1200.10:FF:000002">
    <property type="entry name" value="10-formyltetrahydrofolate dehydrogenase"/>
    <property type="match status" value="1"/>
</dbReference>
<evidence type="ECO:0000313" key="17">
    <source>
        <dbReference type="Ensembl" id="ENSOANP00000028142.3"/>
    </source>
</evidence>
<dbReference type="CDD" id="cd08647">
    <property type="entry name" value="FMT_core_FDH_N"/>
    <property type="match status" value="1"/>
</dbReference>
<dbReference type="PANTHER" id="PTHR11699">
    <property type="entry name" value="ALDEHYDE DEHYDROGENASE-RELATED"/>
    <property type="match status" value="1"/>
</dbReference>
<dbReference type="GO" id="GO:0005829">
    <property type="term" value="C:cytosol"/>
    <property type="evidence" value="ECO:0007669"/>
    <property type="project" value="Ensembl"/>
</dbReference>
<reference evidence="17 18" key="1">
    <citation type="journal article" date="2008" name="Nature">
        <title>Genome analysis of the platypus reveals unique signatures of evolution.</title>
        <authorList>
            <person name="Warren W.C."/>
            <person name="Hillier L.W."/>
            <person name="Marshall Graves J.A."/>
            <person name="Birney E."/>
            <person name="Ponting C.P."/>
            <person name="Grutzner F."/>
            <person name="Belov K."/>
            <person name="Miller W."/>
            <person name="Clarke L."/>
            <person name="Chinwalla A.T."/>
            <person name="Yang S.P."/>
            <person name="Heger A."/>
            <person name="Locke D.P."/>
            <person name="Miethke P."/>
            <person name="Waters P.D."/>
            <person name="Veyrunes F."/>
            <person name="Fulton L."/>
            <person name="Fulton B."/>
            <person name="Graves T."/>
            <person name="Wallis J."/>
            <person name="Puente X.S."/>
            <person name="Lopez-Otin C."/>
            <person name="Ordonez G.R."/>
            <person name="Eichler E.E."/>
            <person name="Chen L."/>
            <person name="Cheng Z."/>
            <person name="Deakin J.E."/>
            <person name="Alsop A."/>
            <person name="Thompson K."/>
            <person name="Kirby P."/>
            <person name="Papenfuss A.T."/>
            <person name="Wakefield M.J."/>
            <person name="Olender T."/>
            <person name="Lancet D."/>
            <person name="Huttley G.A."/>
            <person name="Smit A.F."/>
            <person name="Pask A."/>
            <person name="Temple-Smith P."/>
            <person name="Batzer M.A."/>
            <person name="Walker J.A."/>
            <person name="Konkel M.K."/>
            <person name="Harris R.S."/>
            <person name="Whittington C.M."/>
            <person name="Wong E.S."/>
            <person name="Gemmell N.J."/>
            <person name="Buschiazzo E."/>
            <person name="Vargas Jentzsch I.M."/>
            <person name="Merkel A."/>
            <person name="Schmitz J."/>
            <person name="Zemann A."/>
            <person name="Churakov G."/>
            <person name="Kriegs J.O."/>
            <person name="Brosius J."/>
            <person name="Murchison E.P."/>
            <person name="Sachidanandam R."/>
            <person name="Smith C."/>
            <person name="Hannon G.J."/>
            <person name="Tsend-Ayush E."/>
            <person name="McMillan D."/>
            <person name="Attenborough R."/>
            <person name="Rens W."/>
            <person name="Ferguson-Smith M."/>
            <person name="Lefevre C.M."/>
            <person name="Sharp J.A."/>
            <person name="Nicholas K.R."/>
            <person name="Ray D.A."/>
            <person name="Kube M."/>
            <person name="Reinhardt R."/>
            <person name="Pringle T.H."/>
            <person name="Taylor J."/>
            <person name="Jones R.C."/>
            <person name="Nixon B."/>
            <person name="Dacheux J.L."/>
            <person name="Niwa H."/>
            <person name="Sekita Y."/>
            <person name="Huang X."/>
            <person name="Stark A."/>
            <person name="Kheradpour P."/>
            <person name="Kellis M."/>
            <person name="Flicek P."/>
            <person name="Chen Y."/>
            <person name="Webber C."/>
            <person name="Hardison R."/>
            <person name="Nelson J."/>
            <person name="Hallsworth-Pepin K."/>
            <person name="Delehaunty K."/>
            <person name="Markovic C."/>
            <person name="Minx P."/>
            <person name="Feng Y."/>
            <person name="Kremitzki C."/>
            <person name="Mitreva M."/>
            <person name="Glasscock J."/>
            <person name="Wylie T."/>
            <person name="Wohldmann P."/>
            <person name="Thiru P."/>
            <person name="Nhan M.N."/>
            <person name="Pohl C.S."/>
            <person name="Smith S.M."/>
            <person name="Hou S."/>
            <person name="Nefedov M."/>
            <person name="de Jong P.J."/>
            <person name="Renfree M.B."/>
            <person name="Mardis E.R."/>
            <person name="Wilson R.K."/>
        </authorList>
    </citation>
    <scope>NUCLEOTIDE SEQUENCE [LARGE SCALE GENOMIC DNA]</scope>
    <source>
        <strain evidence="17 18">Glennie</strain>
    </source>
</reference>
<dbReference type="KEGG" id="oaa:100078554"/>
<evidence type="ECO:0000256" key="5">
    <source>
        <dbReference type="ARBA" id="ARBA00022563"/>
    </source>
</evidence>
<dbReference type="FunFam" id="3.40.605.10:FF:000009">
    <property type="entry name" value="Cytosolic 10-formyltetrahydrofolate dehydrogenase"/>
    <property type="match status" value="1"/>
</dbReference>
<reference evidence="17" key="2">
    <citation type="submission" date="2025-08" db="UniProtKB">
        <authorList>
            <consortium name="Ensembl"/>
        </authorList>
    </citation>
    <scope>IDENTIFICATION</scope>
    <source>
        <strain evidence="17">Glennie</strain>
    </source>
</reference>
<dbReference type="InParanoid" id="F6SJR3"/>
<dbReference type="InterPro" id="IPR037022">
    <property type="entry name" value="Formyl_trans_C_sf"/>
</dbReference>
<keyword evidence="3" id="KW-0596">Phosphopantetheine</keyword>
<dbReference type="RefSeq" id="XP_028907605.1">
    <property type="nucleotide sequence ID" value="XM_029051772.2"/>
</dbReference>
<evidence type="ECO:0000256" key="11">
    <source>
        <dbReference type="PIRSR" id="PIRSR036489-2"/>
    </source>
</evidence>
<evidence type="ECO:0000256" key="6">
    <source>
        <dbReference type="ARBA" id="ARBA00022857"/>
    </source>
</evidence>
<dbReference type="InterPro" id="IPR005793">
    <property type="entry name" value="Formyl_trans_C"/>
</dbReference>
<dbReference type="PROSITE" id="PS00687">
    <property type="entry name" value="ALDEHYDE_DEHYDR_GLU"/>
    <property type="match status" value="1"/>
</dbReference>
<dbReference type="PROSITE" id="PS00373">
    <property type="entry name" value="GART"/>
    <property type="match status" value="1"/>
</dbReference>
<feature type="binding site" evidence="11">
    <location>
        <begin position="88"/>
        <end position="90"/>
    </location>
    <ligand>
        <name>(6R)-10-formyltetrahydrofolate</name>
        <dbReference type="ChEBI" id="CHEBI:195366"/>
    </ligand>
</feature>
<feature type="binding site" evidence="12">
    <location>
        <begin position="630"/>
        <end position="635"/>
    </location>
    <ligand>
        <name>NADP(+)</name>
        <dbReference type="ChEBI" id="CHEBI:58349"/>
    </ligand>
</feature>
<dbReference type="PIRSF" id="PIRSF036489">
    <property type="entry name" value="10-FTHFDH"/>
    <property type="match status" value="1"/>
</dbReference>
<protein>
    <recommendedName>
        <fullName evidence="9">10-formyltetrahydrofolate dehydrogenase</fullName>
        <ecNumber evidence="9">1.5.1.6</ecNumber>
    </recommendedName>
</protein>
<dbReference type="GO" id="GO:0006740">
    <property type="term" value="P:NADPH regeneration"/>
    <property type="evidence" value="ECO:0007669"/>
    <property type="project" value="Ensembl"/>
</dbReference>
<dbReference type="FunCoup" id="F6SJR3">
    <property type="interactions" value="436"/>
</dbReference>
<feature type="binding site" evidence="12">
    <location>
        <begin position="804"/>
        <end position="806"/>
    </location>
    <ligand>
        <name>NADP(+)</name>
        <dbReference type="ChEBI" id="CHEBI:58349"/>
    </ligand>
</feature>
<dbReference type="STRING" id="9258.ENSOANP00000028142"/>
<dbReference type="Gene3D" id="1.10.1200.10">
    <property type="entry name" value="ACP-like"/>
    <property type="match status" value="1"/>
</dbReference>
<dbReference type="GO" id="GO:0006730">
    <property type="term" value="P:one-carbon metabolic process"/>
    <property type="evidence" value="ECO:0007669"/>
    <property type="project" value="UniProtKB-KW"/>
</dbReference>
<dbReference type="SUPFAM" id="SSF47336">
    <property type="entry name" value="ACP-like"/>
    <property type="match status" value="1"/>
</dbReference>
<dbReference type="Gene3D" id="3.40.605.10">
    <property type="entry name" value="Aldehyde Dehydrogenase, Chain A, domain 1"/>
    <property type="match status" value="1"/>
</dbReference>
<dbReference type="InterPro" id="IPR016160">
    <property type="entry name" value="Ald_DH_CS_CYS"/>
</dbReference>
<keyword evidence="18" id="KW-1185">Reference proteome</keyword>
<dbReference type="InterPro" id="IPR036736">
    <property type="entry name" value="ACP-like_sf"/>
</dbReference>
<dbReference type="Pfam" id="PF02911">
    <property type="entry name" value="Formyl_trans_C"/>
    <property type="match status" value="1"/>
</dbReference>
<dbReference type="HOGENOM" id="CLU_005391_1_4_1"/>
<evidence type="ECO:0000256" key="4">
    <source>
        <dbReference type="ARBA" id="ARBA00022553"/>
    </source>
</evidence>
<evidence type="ECO:0000256" key="10">
    <source>
        <dbReference type="PIRSR" id="PIRSR036489-1"/>
    </source>
</evidence>
<dbReference type="Gene3D" id="3.10.25.10">
    <property type="entry name" value="Formyl transferase, C-terminal domain"/>
    <property type="match status" value="1"/>
</dbReference>
<dbReference type="GO" id="GO:0009258">
    <property type="term" value="P:10-formyltetrahydrofolate catabolic process"/>
    <property type="evidence" value="ECO:0007669"/>
    <property type="project" value="UniProtKB-UniRule"/>
</dbReference>
<dbReference type="EC" id="1.5.1.6" evidence="9"/>
<feature type="site" description="Essential for catalytic activity" evidence="13">
    <location>
        <position position="142"/>
    </location>
</feature>
<evidence type="ECO:0000256" key="8">
    <source>
        <dbReference type="ARBA" id="ARBA00048239"/>
    </source>
</evidence>
<evidence type="ECO:0000313" key="18">
    <source>
        <dbReference type="Proteomes" id="UP000002279"/>
    </source>
</evidence>
<dbReference type="GO" id="GO:0016155">
    <property type="term" value="F:formyltetrahydrofolate dehydrogenase activity"/>
    <property type="evidence" value="ECO:0000318"/>
    <property type="project" value="GO_Central"/>
</dbReference>
<dbReference type="Bgee" id="ENSOANG00000022069">
    <property type="expression patterns" value="Expressed in liver and 7 other cell types or tissues"/>
</dbReference>
<feature type="binding site" evidence="12">
    <location>
        <begin position="597"/>
        <end position="600"/>
    </location>
    <ligand>
        <name>NADP(+)</name>
        <dbReference type="ChEBI" id="CHEBI:58349"/>
    </ligand>
</feature>
<dbReference type="GO" id="GO:0004029">
    <property type="term" value="F:aldehyde dehydrogenase (NAD+) activity"/>
    <property type="evidence" value="ECO:0000318"/>
    <property type="project" value="GO_Central"/>
</dbReference>